<sequence>MSTQNTVLAFVTSMRHPHNSTDYPAVEAMLRESLTAWLGQSDPRFVIVVVANRLVDLPRDDRVHEVQVSFPPPSDARTPRTGIAAVLRDKGTKNAIGLARARDLGADYVMFVDADDFVSRRLTAFVAAKIGAPGWTITDGWRVQLQRRAVRRHSGDFQLQCGSSHIVRADLLPPTTAGVTATQEELYDEQGDLLERWLGSHMHIHDDLPLSALPFPGAL</sequence>
<keyword evidence="2" id="KW-1185">Reference proteome</keyword>
<proteinExistence type="predicted"/>
<dbReference type="RefSeq" id="WP_307362500.1">
    <property type="nucleotide sequence ID" value="NZ_JAUSXK010000001.1"/>
</dbReference>
<dbReference type="EMBL" id="JAUSXK010000001">
    <property type="protein sequence ID" value="MDQ0644599.1"/>
    <property type="molecule type" value="Genomic_DNA"/>
</dbReference>
<dbReference type="InterPro" id="IPR029044">
    <property type="entry name" value="Nucleotide-diphossugar_trans"/>
</dbReference>
<accession>A0ABU0PB77</accession>
<organism evidence="1 2">
    <name type="scientific">Microbacterium murale</name>
    <dbReference type="NCBI Taxonomy" id="1081040"/>
    <lineage>
        <taxon>Bacteria</taxon>
        <taxon>Bacillati</taxon>
        <taxon>Actinomycetota</taxon>
        <taxon>Actinomycetes</taxon>
        <taxon>Micrococcales</taxon>
        <taxon>Microbacteriaceae</taxon>
        <taxon>Microbacterium</taxon>
    </lineage>
</organism>
<evidence type="ECO:0000313" key="2">
    <source>
        <dbReference type="Proteomes" id="UP001239085"/>
    </source>
</evidence>
<reference evidence="1 2" key="1">
    <citation type="submission" date="2023-07" db="EMBL/GenBank/DDBJ databases">
        <title>Comparative genomics of wheat-associated soil bacteria to identify genetic determinants of phenazine resistance.</title>
        <authorList>
            <person name="Mouncey N."/>
        </authorList>
    </citation>
    <scope>NUCLEOTIDE SEQUENCE [LARGE SCALE GENOMIC DNA]</scope>
    <source>
        <strain evidence="1 2">W2I7</strain>
    </source>
</reference>
<dbReference type="Proteomes" id="UP001239085">
    <property type="component" value="Unassembled WGS sequence"/>
</dbReference>
<evidence type="ECO:0008006" key="3">
    <source>
        <dbReference type="Google" id="ProtNLM"/>
    </source>
</evidence>
<comment type="caution">
    <text evidence="1">The sequence shown here is derived from an EMBL/GenBank/DDBJ whole genome shotgun (WGS) entry which is preliminary data.</text>
</comment>
<gene>
    <name evidence="1" type="ORF">QFZ46_002759</name>
</gene>
<dbReference type="CDD" id="cd00761">
    <property type="entry name" value="Glyco_tranf_GTA_type"/>
    <property type="match status" value="1"/>
</dbReference>
<name>A0ABU0PB77_9MICO</name>
<dbReference type="SUPFAM" id="SSF53448">
    <property type="entry name" value="Nucleotide-diphospho-sugar transferases"/>
    <property type="match status" value="1"/>
</dbReference>
<protein>
    <recommendedName>
        <fullName evidence="3">Glycosyltransferase</fullName>
    </recommendedName>
</protein>
<evidence type="ECO:0000313" key="1">
    <source>
        <dbReference type="EMBL" id="MDQ0644599.1"/>
    </source>
</evidence>